<dbReference type="Proteomes" id="UP000254107">
    <property type="component" value="Unassembled WGS sequence"/>
</dbReference>
<evidence type="ECO:0000313" key="3">
    <source>
        <dbReference type="Proteomes" id="UP000254107"/>
    </source>
</evidence>
<feature type="chain" id="PRO_5016565077" description="Lipoprotein" evidence="1">
    <location>
        <begin position="24"/>
        <end position="230"/>
    </location>
</feature>
<gene>
    <name evidence="2" type="ORF">NCTC7911_02100</name>
</gene>
<evidence type="ECO:0008006" key="4">
    <source>
        <dbReference type="Google" id="ProtNLM"/>
    </source>
</evidence>
<evidence type="ECO:0000313" key="2">
    <source>
        <dbReference type="EMBL" id="STZ00690.1"/>
    </source>
</evidence>
<keyword evidence="1" id="KW-0732">Signal</keyword>
<evidence type="ECO:0000256" key="1">
    <source>
        <dbReference type="SAM" id="SignalP"/>
    </source>
</evidence>
<proteinExistence type="predicted"/>
<organism evidence="2 3">
    <name type="scientific">Moraxella lacunata</name>
    <dbReference type="NCBI Taxonomy" id="477"/>
    <lineage>
        <taxon>Bacteria</taxon>
        <taxon>Pseudomonadati</taxon>
        <taxon>Pseudomonadota</taxon>
        <taxon>Gammaproteobacteria</taxon>
        <taxon>Moraxellales</taxon>
        <taxon>Moraxellaceae</taxon>
        <taxon>Moraxella</taxon>
    </lineage>
</organism>
<keyword evidence="3" id="KW-1185">Reference proteome</keyword>
<accession>A0A378QJN8</accession>
<protein>
    <recommendedName>
        <fullName evidence="4">Lipoprotein</fullName>
    </recommendedName>
</protein>
<feature type="signal peptide" evidence="1">
    <location>
        <begin position="1"/>
        <end position="23"/>
    </location>
</feature>
<sequence>MRCKKIILMIGILTISSFSCTKANNELPKNSTSRKDLKNQNFCTQEVNSIGVEVPTPITLADKRTEKMNTFMSLEKTKMRLQKYGIYDYFKDDFKDISEFNDGYSYHKLLNDNYIGIHMYSNGLNEIALQKIVYELHHKKEDYKLLMQEKQEILTLINIVTDNPTKSEQILSELEQIYQQKLDKKEFIARNIVVANVEYQGRLFELMGIYSINPKNPKCQENRLTSFSVT</sequence>
<dbReference type="PROSITE" id="PS51257">
    <property type="entry name" value="PROKAR_LIPOPROTEIN"/>
    <property type="match status" value="1"/>
</dbReference>
<dbReference type="AlphaFoldDB" id="A0A378QJN8"/>
<name>A0A378QJN8_MORLA</name>
<dbReference type="EMBL" id="UGQC01000001">
    <property type="protein sequence ID" value="STZ00690.1"/>
    <property type="molecule type" value="Genomic_DNA"/>
</dbReference>
<reference evidence="2 3" key="1">
    <citation type="submission" date="2018-06" db="EMBL/GenBank/DDBJ databases">
        <authorList>
            <consortium name="Pathogen Informatics"/>
            <person name="Doyle S."/>
        </authorList>
    </citation>
    <scope>NUCLEOTIDE SEQUENCE [LARGE SCALE GENOMIC DNA]</scope>
    <source>
        <strain evidence="2 3">NCTC7911</strain>
    </source>
</reference>